<keyword evidence="3" id="KW-1185">Reference proteome</keyword>
<protein>
    <submittedName>
        <fullName evidence="2">PEP-CTERM sorting domain-containing protein</fullName>
    </submittedName>
</protein>
<dbReference type="EMBL" id="CP139781">
    <property type="protein sequence ID" value="WRQ89751.1"/>
    <property type="molecule type" value="Genomic_DNA"/>
</dbReference>
<reference evidence="2 3" key="1">
    <citation type="submission" date="2023-12" db="EMBL/GenBank/DDBJ databases">
        <title>Description of an unclassified Opitutus bacterium of Verrucomicrobiota.</title>
        <authorList>
            <person name="Zhang D.-F."/>
        </authorList>
    </citation>
    <scope>NUCLEOTIDE SEQUENCE [LARGE SCALE GENOMIC DNA]</scope>
    <source>
        <strain evidence="2 3">WL0086</strain>
    </source>
</reference>
<evidence type="ECO:0000313" key="2">
    <source>
        <dbReference type="EMBL" id="WRQ89751.1"/>
    </source>
</evidence>
<evidence type="ECO:0000313" key="3">
    <source>
        <dbReference type="Proteomes" id="UP000738431"/>
    </source>
</evidence>
<dbReference type="Proteomes" id="UP000738431">
    <property type="component" value="Chromosome"/>
</dbReference>
<dbReference type="Pfam" id="PF07589">
    <property type="entry name" value="PEP-CTERM"/>
    <property type="match status" value="1"/>
</dbReference>
<sequence>MKVASTVSIALGLLAIGAGVHLRAQVAVTSINYGDSTNYWNSYQGGISFRNESYTVDSVGTAAGDYQFNGPLAQDVYIRRNQSWWTGPNNTTLFYQVDSYDRVWGSAPSTASEVFTDGNLFTGLRDPFANTGSSSSSQNTNIERIDFYFGDYVVQEGAGIVLFDLENFGNQGDAFRIAAFDGWDSSAAAPDSFANTGLLIGADSFGEALLSPTDNGSLEFARATYDDGDDLTGYANNFTQLGSDLNLVGILIRFTDLGMQVGDTIQGFSLMAADVNAGSANDLVNWNNSSVYRTDTDRNLYGNVDFMGFGAQMANPIPEPSTYGAVLMLTLLGVYGRRRWLLPRARALKRAA</sequence>
<evidence type="ECO:0000259" key="1">
    <source>
        <dbReference type="Pfam" id="PF07589"/>
    </source>
</evidence>
<name>A0ABZ1CDR6_9BACT</name>
<organism evidence="2 3">
    <name type="scientific">Actomonas aquatica</name>
    <dbReference type="NCBI Taxonomy" id="2866162"/>
    <lineage>
        <taxon>Bacteria</taxon>
        <taxon>Pseudomonadati</taxon>
        <taxon>Verrucomicrobiota</taxon>
        <taxon>Opitutia</taxon>
        <taxon>Opitutales</taxon>
        <taxon>Opitutaceae</taxon>
        <taxon>Actomonas</taxon>
    </lineage>
</organism>
<feature type="domain" description="Ice-binding protein C-terminal" evidence="1">
    <location>
        <begin position="316"/>
        <end position="339"/>
    </location>
</feature>
<dbReference type="RefSeq" id="WP_221032209.1">
    <property type="nucleotide sequence ID" value="NZ_CP139781.1"/>
</dbReference>
<proteinExistence type="predicted"/>
<gene>
    <name evidence="2" type="ORF">K1X11_010055</name>
</gene>
<accession>A0ABZ1CDR6</accession>
<dbReference type="InterPro" id="IPR013424">
    <property type="entry name" value="Ice-binding_C"/>
</dbReference>